<dbReference type="PANTHER" id="PTHR10625">
    <property type="entry name" value="HISTONE DEACETYLASE HDAC1-RELATED"/>
    <property type="match status" value="1"/>
</dbReference>
<comment type="caution">
    <text evidence="3">The sequence shown here is derived from an EMBL/GenBank/DDBJ whole genome shotgun (WGS) entry which is preliminary data.</text>
</comment>
<dbReference type="InterPro" id="IPR000286">
    <property type="entry name" value="HDACs"/>
</dbReference>
<dbReference type="PRINTS" id="PR01270">
    <property type="entry name" value="HDASUPER"/>
</dbReference>
<evidence type="ECO:0000256" key="1">
    <source>
        <dbReference type="ARBA" id="ARBA00005947"/>
    </source>
</evidence>
<evidence type="ECO:0000313" key="4">
    <source>
        <dbReference type="Proteomes" id="UP000032233"/>
    </source>
</evidence>
<organism evidence="3 4">
    <name type="scientific">Dethiosulfatarculus sandiegensis</name>
    <dbReference type="NCBI Taxonomy" id="1429043"/>
    <lineage>
        <taxon>Bacteria</taxon>
        <taxon>Pseudomonadati</taxon>
        <taxon>Thermodesulfobacteriota</taxon>
        <taxon>Desulfarculia</taxon>
        <taxon>Desulfarculales</taxon>
        <taxon>Desulfarculaceae</taxon>
        <taxon>Dethiosulfatarculus</taxon>
    </lineage>
</organism>
<dbReference type="Pfam" id="PF00850">
    <property type="entry name" value="Hist_deacetyl"/>
    <property type="match status" value="1"/>
</dbReference>
<dbReference type="InterPro" id="IPR023801">
    <property type="entry name" value="His_deacetylse_dom"/>
</dbReference>
<evidence type="ECO:0000313" key="3">
    <source>
        <dbReference type="EMBL" id="KIX14951.1"/>
    </source>
</evidence>
<dbReference type="EMBL" id="AZAC01000007">
    <property type="protein sequence ID" value="KIX14951.1"/>
    <property type="molecule type" value="Genomic_DNA"/>
</dbReference>
<dbReference type="OrthoDB" id="9808367at2"/>
<dbReference type="InterPro" id="IPR023696">
    <property type="entry name" value="Ureohydrolase_dom_sf"/>
</dbReference>
<dbReference type="Proteomes" id="UP000032233">
    <property type="component" value="Unassembled WGS sequence"/>
</dbReference>
<dbReference type="GO" id="GO:0040029">
    <property type="term" value="P:epigenetic regulation of gene expression"/>
    <property type="evidence" value="ECO:0007669"/>
    <property type="project" value="TreeGrafter"/>
</dbReference>
<dbReference type="RefSeq" id="WP_044347352.1">
    <property type="nucleotide sequence ID" value="NZ_AZAC01000007.1"/>
</dbReference>
<dbReference type="Gene3D" id="3.40.800.20">
    <property type="entry name" value="Histone deacetylase domain"/>
    <property type="match status" value="1"/>
</dbReference>
<name>A0A0D2JGS7_9BACT</name>
<dbReference type="GO" id="GO:0004407">
    <property type="term" value="F:histone deacetylase activity"/>
    <property type="evidence" value="ECO:0007669"/>
    <property type="project" value="TreeGrafter"/>
</dbReference>
<dbReference type="SUPFAM" id="SSF52768">
    <property type="entry name" value="Arginase/deacetylase"/>
    <property type="match status" value="1"/>
</dbReference>
<comment type="similarity">
    <text evidence="1">Belongs to the histone deacetylase family.</text>
</comment>
<gene>
    <name evidence="3" type="ORF">X474_06110</name>
</gene>
<protein>
    <submittedName>
        <fullName evidence="3">Deacylase</fullName>
    </submittedName>
</protein>
<keyword evidence="4" id="KW-1185">Reference proteome</keyword>
<dbReference type="InParanoid" id="A0A0D2JGS7"/>
<dbReference type="AlphaFoldDB" id="A0A0D2JGS7"/>
<reference evidence="3 4" key="1">
    <citation type="submission" date="2013-11" db="EMBL/GenBank/DDBJ databases">
        <title>Metagenomic analysis of a methanogenic consortium involved in long chain n-alkane degradation.</title>
        <authorList>
            <person name="Davidova I.A."/>
            <person name="Callaghan A.V."/>
            <person name="Wawrik B."/>
            <person name="Pruitt S."/>
            <person name="Marks C."/>
            <person name="Duncan K.E."/>
            <person name="Suflita J.M."/>
        </authorList>
    </citation>
    <scope>NUCLEOTIDE SEQUENCE [LARGE SCALE GENOMIC DNA]</scope>
    <source>
        <strain evidence="3 4">SPR</strain>
    </source>
</reference>
<proteinExistence type="inferred from homology"/>
<dbReference type="STRING" id="1429043.X474_06110"/>
<accession>A0A0D2JGS7</accession>
<dbReference type="InterPro" id="IPR037138">
    <property type="entry name" value="His_deacetylse_dom_sf"/>
</dbReference>
<dbReference type="CDD" id="cd09992">
    <property type="entry name" value="HDAC_classII"/>
    <property type="match status" value="1"/>
</dbReference>
<feature type="domain" description="Histone deacetylase" evidence="2">
    <location>
        <begin position="22"/>
        <end position="309"/>
    </location>
</feature>
<evidence type="ECO:0000259" key="2">
    <source>
        <dbReference type="Pfam" id="PF00850"/>
    </source>
</evidence>
<sequence>MSLKLGIMRDNRYLEHKTGLTHPESPMRLKAVYEMLAHEFDDQFTHIQPELASLEMLEMAHSPKYVEMVLRTAQLSHVHLAPDTPSGVSSYLPAYLAAGGCVKGVKSLLNGELEALFALVRPPGHHALLDRAGGFCIFNNLGVAAKYALKKLNMKRILIVDWDIHHGNALQELFYEDDRVMYISTHYLAAFPYTGHWEETGEGKGEGYSLNLPVPKDFNDEEAIYIYREVLKSVMRNYEPELVMVAAGFDAHRQDPLGMGLMTEKGFGELARICALLGPLSLGAPLLLALEGGYRPRAVAASVREVLKSLLSAHQPREDYRIYSPRAAKIVARAREVHAPFKIWT</sequence>